<comment type="similarity">
    <text evidence="2">Belongs to the RmuC family.</text>
</comment>
<sequence>MITYLLVSVIILLLVILVLLVRANRAGVSIDAFKRTEQTLRADLERLENEQKNEFQRNRIELSRLFQDSRAEQSLSLKSIEDAFGGHVMRQDELQRRNFSELFSRHETLKEESSKRLEGIRDTVEKRLHYLQEQNENKLEEMRRTVDEKLQSTLEKRLSESFSQVSERLRKVHEGLGEMKTLASGVGDLKKVLSNVKVRGVLGEMQLQNLLAGLLSPEQYAENVMIGKQRRERVEFAVKLPGKDDEGGVVYLPVDSKFPLQAYYRLVEASESGDKERVRIAVKDIEVEMRRCAKDIRTKYLNPPETTDFGILFLPIEGLFAEVVRNTVLLETLQKEYNIIVTGPTTLAALLNSLQMGFRAFAIQKRTSEVWKVLVQVKTEFARFGEVLSKAQNRISQAGSELDSLVGVRTRAIQNRLRRIEEVSGEKGTDIEEEKPDALDAGELEGRSGK</sequence>
<keyword evidence="3 5" id="KW-0175">Coiled coil</keyword>
<evidence type="ECO:0000256" key="4">
    <source>
        <dbReference type="ARBA" id="ARBA00023172"/>
    </source>
</evidence>
<dbReference type="HOGENOM" id="CLU_020365_1_0_10"/>
<evidence type="ECO:0000256" key="3">
    <source>
        <dbReference type="ARBA" id="ARBA00023054"/>
    </source>
</evidence>
<dbReference type="OrthoDB" id="370725at2"/>
<reference evidence="7" key="1">
    <citation type="submission" date="2008-06" db="EMBL/GenBank/DDBJ databases">
        <title>Complete sequence of Chlorobium phaeobacteroides BS1.</title>
        <authorList>
            <consortium name="US DOE Joint Genome Institute"/>
            <person name="Lucas S."/>
            <person name="Copeland A."/>
            <person name="Lapidus A."/>
            <person name="Glavina del Rio T."/>
            <person name="Dalin E."/>
            <person name="Tice H."/>
            <person name="Bruce D."/>
            <person name="Goodwin L."/>
            <person name="Pitluck S."/>
            <person name="Schmutz J."/>
            <person name="Larimer F."/>
            <person name="Land M."/>
            <person name="Hauser L."/>
            <person name="Kyrpides N."/>
            <person name="Ovchinnikova G."/>
            <person name="Li T."/>
            <person name="Liu Z."/>
            <person name="Zhao F."/>
            <person name="Overmann J."/>
            <person name="Bryant D.A."/>
            <person name="Richardson P."/>
        </authorList>
    </citation>
    <scope>NUCLEOTIDE SEQUENCE [LARGE SCALE GENOMIC DNA]</scope>
    <source>
        <strain evidence="7">BS1</strain>
    </source>
</reference>
<dbReference type="AlphaFoldDB" id="B3EPJ7"/>
<dbReference type="KEGG" id="cpb:Cphamn1_0930"/>
<name>B3EPJ7_CHLPB</name>
<evidence type="ECO:0000256" key="5">
    <source>
        <dbReference type="SAM" id="Coils"/>
    </source>
</evidence>
<keyword evidence="4" id="KW-0233">DNA recombination</keyword>
<dbReference type="InterPro" id="IPR003798">
    <property type="entry name" value="DNA_recombination_RmuC"/>
</dbReference>
<evidence type="ECO:0000256" key="1">
    <source>
        <dbReference type="ARBA" id="ARBA00003416"/>
    </source>
</evidence>
<dbReference type="EMBL" id="CP001101">
    <property type="protein sequence ID" value="ACE03875.1"/>
    <property type="molecule type" value="Genomic_DNA"/>
</dbReference>
<proteinExistence type="inferred from homology"/>
<feature type="region of interest" description="Disordered" evidence="6">
    <location>
        <begin position="424"/>
        <end position="450"/>
    </location>
</feature>
<feature type="coiled-coil region" evidence="5">
    <location>
        <begin position="121"/>
        <end position="152"/>
    </location>
</feature>
<evidence type="ECO:0000313" key="7">
    <source>
        <dbReference type="EMBL" id="ACE03875.1"/>
    </source>
</evidence>
<accession>B3EPJ7</accession>
<comment type="function">
    <text evidence="1">Involved in DNA recombination.</text>
</comment>
<dbReference type="Pfam" id="PF02646">
    <property type="entry name" value="RmuC"/>
    <property type="match status" value="1"/>
</dbReference>
<evidence type="ECO:0008006" key="8">
    <source>
        <dbReference type="Google" id="ProtNLM"/>
    </source>
</evidence>
<feature type="compositionally biased region" description="Acidic residues" evidence="6">
    <location>
        <begin position="431"/>
        <end position="443"/>
    </location>
</feature>
<dbReference type="PANTHER" id="PTHR30563">
    <property type="entry name" value="DNA RECOMBINATION PROTEIN RMUC"/>
    <property type="match status" value="1"/>
</dbReference>
<evidence type="ECO:0000256" key="6">
    <source>
        <dbReference type="SAM" id="MobiDB-lite"/>
    </source>
</evidence>
<dbReference type="GO" id="GO:0006310">
    <property type="term" value="P:DNA recombination"/>
    <property type="evidence" value="ECO:0007669"/>
    <property type="project" value="UniProtKB-KW"/>
</dbReference>
<dbReference type="STRING" id="331678.Cphamn1_0930"/>
<organism evidence="7">
    <name type="scientific">Chlorobium phaeobacteroides (strain BS1)</name>
    <dbReference type="NCBI Taxonomy" id="331678"/>
    <lineage>
        <taxon>Bacteria</taxon>
        <taxon>Pseudomonadati</taxon>
        <taxon>Chlorobiota</taxon>
        <taxon>Chlorobiia</taxon>
        <taxon>Chlorobiales</taxon>
        <taxon>Chlorobiaceae</taxon>
        <taxon>Chlorobium/Pelodictyon group</taxon>
        <taxon>Chlorobium</taxon>
    </lineage>
</organism>
<protein>
    <recommendedName>
        <fullName evidence="8">DNA recombination protein RmuC</fullName>
    </recommendedName>
</protein>
<evidence type="ECO:0000256" key="2">
    <source>
        <dbReference type="ARBA" id="ARBA00009840"/>
    </source>
</evidence>
<dbReference type="PANTHER" id="PTHR30563:SF0">
    <property type="entry name" value="DNA RECOMBINATION PROTEIN RMUC"/>
    <property type="match status" value="1"/>
</dbReference>
<gene>
    <name evidence="7" type="ordered locus">Cphamn1_0930</name>
</gene>
<feature type="coiled-coil region" evidence="5">
    <location>
        <begin position="30"/>
        <end position="57"/>
    </location>
</feature>
<dbReference type="eggNOG" id="COG1322">
    <property type="taxonomic scope" value="Bacteria"/>
</dbReference>